<evidence type="ECO:0000313" key="3">
    <source>
        <dbReference type="EMBL" id="CAB5212721.1"/>
    </source>
</evidence>
<evidence type="ECO:0000256" key="1">
    <source>
        <dbReference type="SAM" id="Coils"/>
    </source>
</evidence>
<feature type="region of interest" description="Disordered" evidence="2">
    <location>
        <begin position="94"/>
        <end position="115"/>
    </location>
</feature>
<feature type="region of interest" description="Disordered" evidence="2">
    <location>
        <begin position="237"/>
        <end position="270"/>
    </location>
</feature>
<dbReference type="EMBL" id="LR798232">
    <property type="protein sequence ID" value="CAB5212721.1"/>
    <property type="molecule type" value="Genomic_DNA"/>
</dbReference>
<feature type="coiled-coil region" evidence="1">
    <location>
        <begin position="129"/>
        <end position="156"/>
    </location>
</feature>
<feature type="region of interest" description="Disordered" evidence="2">
    <location>
        <begin position="30"/>
        <end position="79"/>
    </location>
</feature>
<organism evidence="3">
    <name type="scientific">uncultured Caudovirales phage</name>
    <dbReference type="NCBI Taxonomy" id="2100421"/>
    <lineage>
        <taxon>Viruses</taxon>
        <taxon>Duplodnaviria</taxon>
        <taxon>Heunggongvirae</taxon>
        <taxon>Uroviricota</taxon>
        <taxon>Caudoviricetes</taxon>
        <taxon>Peduoviridae</taxon>
        <taxon>Maltschvirus</taxon>
        <taxon>Maltschvirus maltsch</taxon>
    </lineage>
</organism>
<feature type="compositionally biased region" description="Basic and acidic residues" evidence="2">
    <location>
        <begin position="237"/>
        <end position="251"/>
    </location>
</feature>
<proteinExistence type="predicted"/>
<gene>
    <name evidence="3" type="ORF">UFOVP192_48</name>
</gene>
<name>A0A6J7WJ98_9CAUD</name>
<evidence type="ECO:0008006" key="4">
    <source>
        <dbReference type="Google" id="ProtNLM"/>
    </source>
</evidence>
<keyword evidence="1" id="KW-0175">Coiled coil</keyword>
<protein>
    <recommendedName>
        <fullName evidence="4">Scaffold protein</fullName>
    </recommendedName>
</protein>
<reference evidence="3" key="1">
    <citation type="submission" date="2020-05" db="EMBL/GenBank/DDBJ databases">
        <authorList>
            <person name="Chiriac C."/>
            <person name="Salcher M."/>
            <person name="Ghai R."/>
            <person name="Kavagutti S V."/>
        </authorList>
    </citation>
    <scope>NUCLEOTIDE SEQUENCE</scope>
</reference>
<accession>A0A6J7WJ98</accession>
<sequence length="298" mass="33212">MADTEASNVVTSDNAATFYAERLGLADQVELTEAVETAEPAQNEEQSEPEAKEDAKKQEPEKAKEKLNKRFDKVSKRAQEAEAKAAELERQLQELKAGNVQQQEPEKAQVTDKPQAHQFNDAFEYAEALAEWSAENALKQRDEQEAQRKAQEAQERLTKAWAERIEKAKADLPDFDRWVQSSNIVVSNEIRDAILESDVGPQILYHLATNEDEASALTDMPTAKALRQLGKLEARLEVKVETPKAEKKKESVSSSKAPEPIKPLSGGKVGKDVMIDTNGEFHGTYAQWKAARQAGKVR</sequence>
<feature type="compositionally biased region" description="Basic and acidic residues" evidence="2">
    <location>
        <begin position="49"/>
        <end position="79"/>
    </location>
</feature>
<evidence type="ECO:0000256" key="2">
    <source>
        <dbReference type="SAM" id="MobiDB-lite"/>
    </source>
</evidence>